<organism evidence="5 6">
    <name type="scientific">Cohnella fermenti</name>
    <dbReference type="NCBI Taxonomy" id="2565925"/>
    <lineage>
        <taxon>Bacteria</taxon>
        <taxon>Bacillati</taxon>
        <taxon>Bacillota</taxon>
        <taxon>Bacilli</taxon>
        <taxon>Bacillales</taxon>
        <taxon>Paenibacillaceae</taxon>
        <taxon>Cohnella</taxon>
    </lineage>
</organism>
<dbReference type="EMBL" id="SSOB01000007">
    <property type="protein sequence ID" value="THF82186.1"/>
    <property type="molecule type" value="Genomic_DNA"/>
</dbReference>
<dbReference type="GO" id="GO:0055052">
    <property type="term" value="C:ATP-binding cassette (ABC) transporter complex, substrate-binding subunit-containing"/>
    <property type="evidence" value="ECO:0007669"/>
    <property type="project" value="TreeGrafter"/>
</dbReference>
<feature type="compositionally biased region" description="Low complexity" evidence="4">
    <location>
        <begin position="43"/>
        <end position="63"/>
    </location>
</feature>
<reference evidence="5 6" key="1">
    <citation type="submission" date="2019-04" db="EMBL/GenBank/DDBJ databases">
        <title>Cohnella sp. nov. isolated from preserved vegetables.</title>
        <authorList>
            <person name="Lin S.-Y."/>
            <person name="Hung M.-H."/>
            <person name="Young C.-C."/>
        </authorList>
    </citation>
    <scope>NUCLEOTIDE SEQUENCE [LARGE SCALE GENOMIC DNA]</scope>
    <source>
        <strain evidence="5 6">CC-MHH1044</strain>
    </source>
</reference>
<keyword evidence="6" id="KW-1185">Reference proteome</keyword>
<dbReference type="OrthoDB" id="9808332at2"/>
<dbReference type="Proteomes" id="UP000310636">
    <property type="component" value="Unassembled WGS sequence"/>
</dbReference>
<dbReference type="InterPro" id="IPR006059">
    <property type="entry name" value="SBP"/>
</dbReference>
<dbReference type="GO" id="GO:1901982">
    <property type="term" value="F:maltose binding"/>
    <property type="evidence" value="ECO:0007669"/>
    <property type="project" value="TreeGrafter"/>
</dbReference>
<evidence type="ECO:0000256" key="4">
    <source>
        <dbReference type="SAM" id="MobiDB-lite"/>
    </source>
</evidence>
<comment type="caution">
    <text evidence="5">The sequence shown here is derived from an EMBL/GenBank/DDBJ whole genome shotgun (WGS) entry which is preliminary data.</text>
</comment>
<name>A0A4S4C385_9BACL</name>
<accession>A0A4S4C385</accession>
<proteinExistence type="inferred from homology"/>
<feature type="region of interest" description="Disordered" evidence="4">
    <location>
        <begin position="40"/>
        <end position="63"/>
    </location>
</feature>
<dbReference type="Pfam" id="PF01547">
    <property type="entry name" value="SBP_bac_1"/>
    <property type="match status" value="1"/>
</dbReference>
<dbReference type="GO" id="GO:0042956">
    <property type="term" value="P:maltodextrin transmembrane transport"/>
    <property type="evidence" value="ECO:0007669"/>
    <property type="project" value="TreeGrafter"/>
</dbReference>
<dbReference type="PROSITE" id="PS51257">
    <property type="entry name" value="PROKAR_LIPOPROTEIN"/>
    <property type="match status" value="1"/>
</dbReference>
<keyword evidence="3" id="KW-0732">Signal</keyword>
<dbReference type="RefSeq" id="WP_136369124.1">
    <property type="nucleotide sequence ID" value="NZ_SSOB01000007.1"/>
</dbReference>
<evidence type="ECO:0000256" key="3">
    <source>
        <dbReference type="ARBA" id="ARBA00022729"/>
    </source>
</evidence>
<evidence type="ECO:0000313" key="6">
    <source>
        <dbReference type="Proteomes" id="UP000310636"/>
    </source>
</evidence>
<dbReference type="Gene3D" id="3.40.190.10">
    <property type="entry name" value="Periplasmic binding protein-like II"/>
    <property type="match status" value="2"/>
</dbReference>
<sequence length="456" mass="49479">MNRPYQRNHDQRNTRSYRTQAALLVVLIALLLSACGNGGNGGNSESSGNGNAAGSASSAAGGASATKPAKDVKLVFWHHYSAASPEEKTLTETLIPKFEQDNPGIKVEAVAFTWEDLHKKLQVAGSTNDLPDVARLDIIWVPELQRSNWLVPLDETFADFGNTTSGLLEGPVSTAKVGEHYYGLPLNTNTKVLFWNEDMLKQAGLSQPPTTTDEFFSALEAVKTANPNAWGYGEPGLYGWNVLPWIWSNGGDVLSPDMSTADGYLNSADSIAIVARLQQAYQGNKLAGFKPGDVPVTEGHAKGSYALIAEGPWAVAQFQGQFTDYKARMVSFPAGKAGSVQVLGGEDIGITNTRHQEESWKFLQFMTSEYAQVEMGKVGQIPVNLAAMDNAEIKAIDYFAPFLEQLKTAKARPPVPAWPQIDEIINTTMSKIFLKNSDVKTELDDAVKQIDALLHA</sequence>
<evidence type="ECO:0000256" key="2">
    <source>
        <dbReference type="ARBA" id="ARBA00022448"/>
    </source>
</evidence>
<dbReference type="SUPFAM" id="SSF53850">
    <property type="entry name" value="Periplasmic binding protein-like II"/>
    <property type="match status" value="1"/>
</dbReference>
<gene>
    <name evidence="5" type="ORF">E6C55_07315</name>
</gene>
<evidence type="ECO:0000313" key="5">
    <source>
        <dbReference type="EMBL" id="THF82186.1"/>
    </source>
</evidence>
<keyword evidence="2" id="KW-0813">Transport</keyword>
<dbReference type="AlphaFoldDB" id="A0A4S4C385"/>
<comment type="similarity">
    <text evidence="1">Belongs to the bacterial solute-binding protein 1 family.</text>
</comment>
<dbReference type="GO" id="GO:0015768">
    <property type="term" value="P:maltose transport"/>
    <property type="evidence" value="ECO:0007669"/>
    <property type="project" value="TreeGrafter"/>
</dbReference>
<evidence type="ECO:0000256" key="1">
    <source>
        <dbReference type="ARBA" id="ARBA00008520"/>
    </source>
</evidence>
<dbReference type="PANTHER" id="PTHR30061:SF50">
    <property type="entry name" value="MALTOSE_MALTODEXTRIN-BINDING PERIPLASMIC PROTEIN"/>
    <property type="match status" value="1"/>
</dbReference>
<protein>
    <submittedName>
        <fullName evidence="5">Extracellular solute-binding protein</fullName>
    </submittedName>
</protein>
<dbReference type="PANTHER" id="PTHR30061">
    <property type="entry name" value="MALTOSE-BINDING PERIPLASMIC PROTEIN"/>
    <property type="match status" value="1"/>
</dbReference>